<dbReference type="GO" id="GO:0005739">
    <property type="term" value="C:mitochondrion"/>
    <property type="evidence" value="ECO:0007669"/>
    <property type="project" value="TreeGrafter"/>
</dbReference>
<comment type="cofactor">
    <cofactor evidence="1 8">
        <name>FAD</name>
        <dbReference type="ChEBI" id="CHEBI:57692"/>
    </cofactor>
</comment>
<dbReference type="Gene3D" id="2.40.30.10">
    <property type="entry name" value="Translation factors"/>
    <property type="match status" value="1"/>
</dbReference>
<gene>
    <name evidence="11" type="ORF">B9G98_02835</name>
</gene>
<keyword evidence="4 8" id="KW-0285">Flavoprotein</keyword>
<comment type="caution">
    <text evidence="11">The sequence shown here is derived from an EMBL/GenBank/DDBJ whole genome shotgun (WGS) entry which is preliminary data.</text>
</comment>
<evidence type="ECO:0000256" key="9">
    <source>
        <dbReference type="SAM" id="MobiDB-lite"/>
    </source>
</evidence>
<reference evidence="11 12" key="1">
    <citation type="submission" date="2017-04" db="EMBL/GenBank/DDBJ databases">
        <title>Genome sequencing of [Candida] sorbophila.</title>
        <authorList>
            <person name="Ahn J.O."/>
        </authorList>
    </citation>
    <scope>NUCLEOTIDE SEQUENCE [LARGE SCALE GENOMIC DNA]</scope>
    <source>
        <strain evidence="11 12">DS02</strain>
    </source>
</reference>
<evidence type="ECO:0000256" key="5">
    <source>
        <dbReference type="ARBA" id="ARBA00022827"/>
    </source>
</evidence>
<dbReference type="InterPro" id="IPR008333">
    <property type="entry name" value="Cbr1-like_FAD-bd_dom"/>
</dbReference>
<name>A0A2T0FJS1_9ASCO</name>
<dbReference type="Proteomes" id="UP000238350">
    <property type="component" value="Unassembled WGS sequence"/>
</dbReference>
<comment type="subcellular location">
    <subcellularLocation>
        <location evidence="2">Membrane</location>
    </subcellularLocation>
</comment>
<organism evidence="11 12">
    <name type="scientific">Wickerhamiella sorbophila</name>
    <dbReference type="NCBI Taxonomy" id="45607"/>
    <lineage>
        <taxon>Eukaryota</taxon>
        <taxon>Fungi</taxon>
        <taxon>Dikarya</taxon>
        <taxon>Ascomycota</taxon>
        <taxon>Saccharomycotina</taxon>
        <taxon>Dipodascomycetes</taxon>
        <taxon>Dipodascales</taxon>
        <taxon>Trichomonascaceae</taxon>
        <taxon>Wickerhamiella</taxon>
    </lineage>
</organism>
<feature type="binding site" evidence="8">
    <location>
        <position position="221"/>
    </location>
    <ligand>
        <name>FAD</name>
        <dbReference type="ChEBI" id="CHEBI:57692"/>
    </ligand>
</feature>
<dbReference type="GeneID" id="36516583"/>
<dbReference type="CDD" id="cd06183">
    <property type="entry name" value="cyt_b5_reduct_like"/>
    <property type="match status" value="1"/>
</dbReference>
<evidence type="ECO:0000256" key="3">
    <source>
        <dbReference type="ARBA" id="ARBA00006105"/>
    </source>
</evidence>
<dbReference type="RefSeq" id="XP_024665160.1">
    <property type="nucleotide sequence ID" value="XM_024809392.1"/>
</dbReference>
<keyword evidence="12" id="KW-1185">Reference proteome</keyword>
<feature type="domain" description="FAD-binding FR-type" evidence="10">
    <location>
        <begin position="115"/>
        <end position="245"/>
    </location>
</feature>
<dbReference type="OrthoDB" id="432685at2759"/>
<evidence type="ECO:0000256" key="2">
    <source>
        <dbReference type="ARBA" id="ARBA00004370"/>
    </source>
</evidence>
<dbReference type="Pfam" id="PF00970">
    <property type="entry name" value="FAD_binding_6"/>
    <property type="match status" value="1"/>
</dbReference>
<feature type="region of interest" description="Disordered" evidence="9">
    <location>
        <begin position="39"/>
        <end position="76"/>
    </location>
</feature>
<dbReference type="InterPro" id="IPR017938">
    <property type="entry name" value="Riboflavin_synthase-like_b-brl"/>
</dbReference>
<proteinExistence type="inferred from homology"/>
<dbReference type="SUPFAM" id="SSF63380">
    <property type="entry name" value="Riboflavin synthase domain-like"/>
    <property type="match status" value="1"/>
</dbReference>
<accession>A0A2T0FJS1</accession>
<evidence type="ECO:0000313" key="11">
    <source>
        <dbReference type="EMBL" id="PRT55215.1"/>
    </source>
</evidence>
<dbReference type="PANTHER" id="PTHR19370">
    <property type="entry name" value="NADH-CYTOCHROME B5 REDUCTASE"/>
    <property type="match status" value="1"/>
</dbReference>
<dbReference type="GO" id="GO:0016491">
    <property type="term" value="F:oxidoreductase activity"/>
    <property type="evidence" value="ECO:0007669"/>
    <property type="project" value="UniProtKB-KW"/>
</dbReference>
<evidence type="ECO:0000256" key="4">
    <source>
        <dbReference type="ARBA" id="ARBA00022630"/>
    </source>
</evidence>
<dbReference type="InterPro" id="IPR017927">
    <property type="entry name" value="FAD-bd_FR_type"/>
</dbReference>
<sequence>MSIALRTGPIRKIPVRNFSSCLLLHQKKKNVPAKKSWFADESQIQQKRGPTTPIQRVTYEYPPPPKAKPQPPPESSAWRKHIPMLVGVAGVLWAGYALNYIFNIQEGEQTTLTLNKFTAYKITYREQVGPNLIAIELSPKYSAHMDILTNGGTLWNGKKLWSVQVKHPEIQIARKYTPLPLYYMQSRENGEEKALLRILGSAPDEGRLVLVVKKYDDGEMSRYLHSLPVGSEVELRGPYVEHKFPYTHADMSPVREPMLDLPTRMKAEKPIDPAAIPDNIAFFTAGTGIAPALQTLLSRNPPKGFTHVYHSVRSRQDIPFTRFMLFLEKVGRAKFHFYVDDENKFLTLQDIPKPVPKQPRALDTPEEVEPTDVQPASTWPNAVAQFADKSYKPNYLKGPSLAVVCGPPGYIAYVAGNPGFNNDAPVAGLLGESNWTSENVTRMSEF</sequence>
<keyword evidence="5 8" id="KW-0274">FAD</keyword>
<evidence type="ECO:0000313" key="12">
    <source>
        <dbReference type="Proteomes" id="UP000238350"/>
    </source>
</evidence>
<feature type="compositionally biased region" description="Pro residues" evidence="9">
    <location>
        <begin position="61"/>
        <end position="74"/>
    </location>
</feature>
<dbReference type="STRING" id="45607.A0A2T0FJS1"/>
<evidence type="ECO:0000256" key="1">
    <source>
        <dbReference type="ARBA" id="ARBA00001974"/>
    </source>
</evidence>
<protein>
    <submittedName>
        <fullName evidence="11">Cytochrome c mitochondrial import factor CYC2</fullName>
    </submittedName>
</protein>
<dbReference type="AlphaFoldDB" id="A0A2T0FJS1"/>
<dbReference type="InterPro" id="IPR001834">
    <property type="entry name" value="CBR-like"/>
</dbReference>
<keyword evidence="6" id="KW-0560">Oxidoreductase</keyword>
<comment type="similarity">
    <text evidence="3">Belongs to the flavoprotein pyridine nucleotide cytochrome reductase family.</text>
</comment>
<keyword evidence="7" id="KW-0472">Membrane</keyword>
<dbReference type="PROSITE" id="PS51384">
    <property type="entry name" value="FAD_FR"/>
    <property type="match status" value="1"/>
</dbReference>
<dbReference type="Gene3D" id="3.40.50.80">
    <property type="entry name" value="Nucleotide-binding domain of ferredoxin-NADP reductase (FNR) module"/>
    <property type="match status" value="1"/>
</dbReference>
<evidence type="ECO:0000259" key="10">
    <source>
        <dbReference type="PROSITE" id="PS51384"/>
    </source>
</evidence>
<dbReference type="SUPFAM" id="SSF52343">
    <property type="entry name" value="Ferredoxin reductase-like, C-terminal NADP-linked domain"/>
    <property type="match status" value="1"/>
</dbReference>
<dbReference type="GO" id="GO:0016020">
    <property type="term" value="C:membrane"/>
    <property type="evidence" value="ECO:0007669"/>
    <property type="project" value="UniProtKB-SubCell"/>
</dbReference>
<feature type="compositionally biased region" description="Polar residues" evidence="9">
    <location>
        <begin position="42"/>
        <end position="55"/>
    </location>
</feature>
<evidence type="ECO:0000256" key="6">
    <source>
        <dbReference type="ARBA" id="ARBA00023002"/>
    </source>
</evidence>
<dbReference type="InterPro" id="IPR039261">
    <property type="entry name" value="FNR_nucleotide-bd"/>
</dbReference>
<evidence type="ECO:0000256" key="7">
    <source>
        <dbReference type="ARBA" id="ARBA00023136"/>
    </source>
</evidence>
<evidence type="ECO:0000256" key="8">
    <source>
        <dbReference type="PIRSR" id="PIRSR601834-1"/>
    </source>
</evidence>
<dbReference type="EMBL" id="NDIQ01000021">
    <property type="protein sequence ID" value="PRT55215.1"/>
    <property type="molecule type" value="Genomic_DNA"/>
</dbReference>
<feature type="binding site" evidence="8">
    <location>
        <position position="211"/>
    </location>
    <ligand>
        <name>FAD</name>
        <dbReference type="ChEBI" id="CHEBI:57692"/>
    </ligand>
</feature>
<feature type="binding site" evidence="8">
    <location>
        <position position="220"/>
    </location>
    <ligand>
        <name>FAD</name>
        <dbReference type="ChEBI" id="CHEBI:57692"/>
    </ligand>
</feature>
<feature type="binding site" evidence="8">
    <location>
        <position position="213"/>
    </location>
    <ligand>
        <name>FAD</name>
        <dbReference type="ChEBI" id="CHEBI:57692"/>
    </ligand>
</feature>
<dbReference type="PANTHER" id="PTHR19370:SF189">
    <property type="entry name" value="CYTOCHROME C MITOCHONDRIAL IMPORT FACTOR CYC2"/>
    <property type="match status" value="1"/>
</dbReference>